<dbReference type="EMBL" id="MT631562">
    <property type="protein sequence ID" value="QNO54129.1"/>
    <property type="molecule type" value="Genomic_DNA"/>
</dbReference>
<sequence>MGVSITTRVSEDIEKEIRSISDREQLDRSTVVRRLLVEGIKDWKIKYALEQYSDGKITIWRAARMAGVSLRQMLDIAAKKGIPFQYTIEDLRADFRGIK</sequence>
<reference evidence="3" key="1">
    <citation type="submission" date="2020-06" db="EMBL/GenBank/DDBJ databases">
        <title>Unique genomic features of the anaerobic methanotrophic archaea.</title>
        <authorList>
            <person name="Chadwick G.L."/>
            <person name="Skennerton C.T."/>
            <person name="Laso-Perez R."/>
            <person name="Leu A.O."/>
            <person name="Speth D.R."/>
            <person name="Yu H."/>
            <person name="Morgan-Lang C."/>
            <person name="Hatzenpichler R."/>
            <person name="Goudeau D."/>
            <person name="Malmstrom R."/>
            <person name="Brazelton W.J."/>
            <person name="Woyke T."/>
            <person name="Hallam S.J."/>
            <person name="Tyson G.W."/>
            <person name="Wegener G."/>
            <person name="Boetius A."/>
            <person name="Orphan V."/>
        </authorList>
    </citation>
    <scope>NUCLEOTIDE SEQUENCE</scope>
</reference>
<dbReference type="Pfam" id="PF03683">
    <property type="entry name" value="UPF0175"/>
    <property type="match status" value="1"/>
</dbReference>
<organism evidence="3">
    <name type="scientific">Candidatus Methanophaga sp. ANME-1 ERB7</name>
    <dbReference type="NCBI Taxonomy" id="2759913"/>
    <lineage>
        <taxon>Archaea</taxon>
        <taxon>Methanobacteriati</taxon>
        <taxon>Methanobacteriota</taxon>
        <taxon>Stenosarchaea group</taxon>
        <taxon>Methanomicrobia</taxon>
        <taxon>Candidatus Methanophagales</taxon>
        <taxon>Candidatus Methanophagaceae</taxon>
        <taxon>Candidatus Methanophaga</taxon>
    </lineage>
</organism>
<accession>A0A7G9Z8R2</accession>
<evidence type="ECO:0000313" key="3">
    <source>
        <dbReference type="EMBL" id="QNO56646.1"/>
    </source>
</evidence>
<evidence type="ECO:0000313" key="2">
    <source>
        <dbReference type="EMBL" id="QNO56611.1"/>
    </source>
</evidence>
<name>A0A7G9Z8R2_9EURY</name>
<evidence type="ECO:0008006" key="4">
    <source>
        <dbReference type="Google" id="ProtNLM"/>
    </source>
</evidence>
<dbReference type="InterPro" id="IPR005368">
    <property type="entry name" value="UPF0175"/>
</dbReference>
<evidence type="ECO:0000313" key="1">
    <source>
        <dbReference type="EMBL" id="QNO54129.1"/>
    </source>
</evidence>
<gene>
    <name evidence="2" type="ORF">GDLDPPJJ_00038</name>
    <name evidence="3" type="ORF">HANIDNDE_00032</name>
    <name evidence="1" type="ORF">PCFKKONE_00033</name>
</gene>
<proteinExistence type="predicted"/>
<dbReference type="AlphaFoldDB" id="A0A7G9Z8R2"/>
<protein>
    <recommendedName>
        <fullName evidence="4">Ribbon-helix-helix protein CopG domain-containing protein</fullName>
    </recommendedName>
</protein>
<dbReference type="EMBL" id="MT631662">
    <property type="protein sequence ID" value="QNO56611.1"/>
    <property type="molecule type" value="Genomic_DNA"/>
</dbReference>
<dbReference type="EMBL" id="MT631663">
    <property type="protein sequence ID" value="QNO56646.1"/>
    <property type="molecule type" value="Genomic_DNA"/>
</dbReference>